<evidence type="ECO:0000313" key="3">
    <source>
        <dbReference type="Proteomes" id="UP000822862"/>
    </source>
</evidence>
<evidence type="ECO:0000313" key="2">
    <source>
        <dbReference type="EMBL" id="QZA59473.1"/>
    </source>
</evidence>
<dbReference type="RefSeq" id="WP_194845909.1">
    <property type="nucleotide sequence ID" value="NZ_CP075586.1"/>
</dbReference>
<proteinExistence type="predicted"/>
<geneLocation type="plasmid" evidence="2 3">
    <name>unnamed</name>
</geneLocation>
<protein>
    <recommendedName>
        <fullName evidence="1">K1 capsule-specific polysaccharide lyase C-terminal domain-containing protein</fullName>
    </recommendedName>
</protein>
<keyword evidence="2" id="KW-0614">Plasmid</keyword>
<keyword evidence="3" id="KW-1185">Reference proteome</keyword>
<sequence length="282" mass="28536">MAKIANALNIPASSSTESLTLGNNNNFFGTNTLDCNGSAAFGSFAGIEATPNSLTVSDFLGVGTPTQALSNSTAEFVMSPTRLECDVYLTTYATSSSYRSALILRTAKGTAAAPTANLSGDPLGLISAGGYTGTTFTAISSAIYFSATEAWSTTANGTAINFLVTRNGTVAPLGLARMQSASASTSGLAIVYPGAGLMIKEGINCRMGRATLVAVLLSPSVVTVSNNTVTANTEIFLCSNVPSGGPGILSVTARVPGVSFTISSSAIGDTSIVAWLLIEPSP</sequence>
<accession>A0ABX8Z1Z6</accession>
<dbReference type="EMBL" id="CP075586">
    <property type="protein sequence ID" value="QZA59473.1"/>
    <property type="molecule type" value="Genomic_DNA"/>
</dbReference>
<reference evidence="2 3" key="1">
    <citation type="submission" date="2021-05" db="EMBL/GenBank/DDBJ databases">
        <title>Ecology and evolution of chlamydial symbionts of arthropods.</title>
        <authorList>
            <person name="Halter T."/>
            <person name="Sixt B.S."/>
            <person name="Toenshoff E.R."/>
            <person name="Koestlbacher S."/>
            <person name="Schulz F."/>
            <person name="Kostanjsek R."/>
            <person name="Collingro A."/>
            <person name="Hendrickx F."/>
            <person name="Horn M."/>
        </authorList>
    </citation>
    <scope>NUCLEOTIDE SEQUENCE [LARGE SCALE GENOMIC DNA]</scope>
    <source>
        <strain evidence="2 3">15C</strain>
        <plasmid evidence="2 3">unnamed</plasmid>
    </source>
</reference>
<dbReference type="Proteomes" id="UP000822862">
    <property type="component" value="Plasmid unnamed"/>
</dbReference>
<organism evidence="2 3">
    <name type="scientific">Candidatus Rhabdochlamydia porcellionis</name>
    <dbReference type="NCBI Taxonomy" id="225148"/>
    <lineage>
        <taxon>Bacteria</taxon>
        <taxon>Pseudomonadati</taxon>
        <taxon>Chlamydiota</taxon>
        <taxon>Chlamydiia</taxon>
        <taxon>Parachlamydiales</taxon>
        <taxon>Candidatus Rhabdochlamydiaceae</taxon>
        <taxon>Candidatus Rhabdochlamydia</taxon>
    </lineage>
</organism>
<feature type="domain" description="K1 capsule-specific polysaccharide lyase C-terminal" evidence="1">
    <location>
        <begin position="204"/>
        <end position="277"/>
    </location>
</feature>
<gene>
    <name evidence="2" type="ORF">RHAB15C_0001407</name>
</gene>
<evidence type="ECO:0000259" key="1">
    <source>
        <dbReference type="Pfam" id="PF24146"/>
    </source>
</evidence>
<name>A0ABX8Z1Z6_9BACT</name>
<dbReference type="InterPro" id="IPR056204">
    <property type="entry name" value="K1-lyase_C"/>
</dbReference>
<dbReference type="Pfam" id="PF24146">
    <property type="entry name" value="K1-lyase_C"/>
    <property type="match status" value="1"/>
</dbReference>